<dbReference type="InterPro" id="IPR053937">
    <property type="entry name" value="GOST_TM"/>
</dbReference>
<dbReference type="PANTHER" id="PTHR21229:SF11">
    <property type="entry name" value="PROTEIN GPR108"/>
    <property type="match status" value="1"/>
</dbReference>
<evidence type="ECO:0000256" key="6">
    <source>
        <dbReference type="SAM" id="MobiDB-lite"/>
    </source>
</evidence>
<dbReference type="AlphaFoldDB" id="A0A7N5P4V6"/>
<keyword evidence="10" id="KW-1185">Reference proteome</keyword>
<dbReference type="Ensembl" id="ENSAMET00000046565.1">
    <property type="protein sequence ID" value="ENSAMEP00000030145.1"/>
    <property type="gene ID" value="ENSAMEG00000007302.2"/>
</dbReference>
<organism evidence="9 10">
    <name type="scientific">Ailuropoda melanoleuca</name>
    <name type="common">Giant panda</name>
    <dbReference type="NCBI Taxonomy" id="9646"/>
    <lineage>
        <taxon>Eukaryota</taxon>
        <taxon>Metazoa</taxon>
        <taxon>Chordata</taxon>
        <taxon>Craniata</taxon>
        <taxon>Vertebrata</taxon>
        <taxon>Euteleostomi</taxon>
        <taxon>Mammalia</taxon>
        <taxon>Eutheria</taxon>
        <taxon>Laurasiatheria</taxon>
        <taxon>Carnivora</taxon>
        <taxon>Caniformia</taxon>
        <taxon>Ursidae</taxon>
        <taxon>Ailuropoda</taxon>
    </lineage>
</organism>
<comment type="subcellular location">
    <subcellularLocation>
        <location evidence="1">Membrane</location>
        <topology evidence="1">Multi-pass membrane protein</topology>
    </subcellularLocation>
</comment>
<gene>
    <name evidence="9" type="primary">GPR108</name>
</gene>
<protein>
    <submittedName>
        <fullName evidence="9">G protein-coupled receptor 108</fullName>
    </submittedName>
</protein>
<reference evidence="9" key="2">
    <citation type="submission" date="2025-08" db="UniProtKB">
        <authorList>
            <consortium name="Ensembl"/>
        </authorList>
    </citation>
    <scope>IDENTIFICATION</scope>
</reference>
<reference evidence="9" key="3">
    <citation type="submission" date="2025-09" db="UniProtKB">
        <authorList>
            <consortium name="Ensembl"/>
        </authorList>
    </citation>
    <scope>IDENTIFICATION</scope>
</reference>
<feature type="compositionally biased region" description="Polar residues" evidence="6">
    <location>
        <begin position="64"/>
        <end position="81"/>
    </location>
</feature>
<evidence type="ECO:0000313" key="9">
    <source>
        <dbReference type="Ensembl" id="ENSAMEP00000030145.1"/>
    </source>
</evidence>
<accession>A0A7N5P4V6</accession>
<reference evidence="9 10" key="1">
    <citation type="journal article" date="2010" name="Nature">
        <title>The sequence and de novo assembly of the giant panda genome.</title>
        <authorList>
            <person name="Li R."/>
            <person name="Fan W."/>
            <person name="Tian G."/>
            <person name="Zhu H."/>
            <person name="He L."/>
            <person name="Cai J."/>
            <person name="Huang Q."/>
            <person name="Cai Q."/>
            <person name="Li B."/>
            <person name="Bai Y."/>
            <person name="Zhang Z."/>
            <person name="Zhang Y."/>
            <person name="Wang W."/>
            <person name="Li J."/>
            <person name="Wei F."/>
            <person name="Li H."/>
            <person name="Jian M."/>
            <person name="Li J."/>
            <person name="Zhang Z."/>
            <person name="Nielsen R."/>
            <person name="Li D."/>
            <person name="Gu W."/>
            <person name="Yang Z."/>
            <person name="Xuan Z."/>
            <person name="Ryder O.A."/>
            <person name="Leung F.C."/>
            <person name="Zhou Y."/>
            <person name="Cao J."/>
            <person name="Sun X."/>
            <person name="Fu Y."/>
            <person name="Fang X."/>
            <person name="Guo X."/>
            <person name="Wang B."/>
            <person name="Hou R."/>
            <person name="Shen F."/>
            <person name="Mu B."/>
            <person name="Ni P."/>
            <person name="Lin R."/>
            <person name="Qian W."/>
            <person name="Wang G."/>
            <person name="Yu C."/>
            <person name="Nie W."/>
            <person name="Wang J."/>
            <person name="Wu Z."/>
            <person name="Liang H."/>
            <person name="Min J."/>
            <person name="Wu Q."/>
            <person name="Cheng S."/>
            <person name="Ruan J."/>
            <person name="Wang M."/>
            <person name="Shi Z."/>
            <person name="Wen M."/>
            <person name="Liu B."/>
            <person name="Ren X."/>
            <person name="Zheng H."/>
            <person name="Dong D."/>
            <person name="Cook K."/>
            <person name="Shan G."/>
            <person name="Zhang H."/>
            <person name="Kosiol C."/>
            <person name="Xie X."/>
            <person name="Lu Z."/>
            <person name="Zheng H."/>
            <person name="Li Y."/>
            <person name="Steiner C.C."/>
            <person name="Lam T.T."/>
            <person name="Lin S."/>
            <person name="Zhang Q."/>
            <person name="Li G."/>
            <person name="Tian J."/>
            <person name="Gong T."/>
            <person name="Liu H."/>
            <person name="Zhang D."/>
            <person name="Fang L."/>
            <person name="Ye C."/>
            <person name="Zhang J."/>
            <person name="Hu W."/>
            <person name="Xu A."/>
            <person name="Ren Y."/>
            <person name="Zhang G."/>
            <person name="Bruford M.W."/>
            <person name="Li Q."/>
            <person name="Ma L."/>
            <person name="Guo Y."/>
            <person name="An N."/>
            <person name="Hu Y."/>
            <person name="Zheng Y."/>
            <person name="Shi Y."/>
            <person name="Li Z."/>
            <person name="Liu Q."/>
            <person name="Chen Y."/>
            <person name="Zhao J."/>
            <person name="Qu N."/>
            <person name="Zhao S."/>
            <person name="Tian F."/>
            <person name="Wang X."/>
            <person name="Wang H."/>
            <person name="Xu L."/>
            <person name="Liu X."/>
            <person name="Vinar T."/>
            <person name="Wang Y."/>
            <person name="Lam T.W."/>
            <person name="Yiu S.M."/>
            <person name="Liu S."/>
            <person name="Zhang H."/>
            <person name="Li D."/>
            <person name="Huang Y."/>
            <person name="Wang X."/>
            <person name="Yang G."/>
            <person name="Jiang Z."/>
            <person name="Wang J."/>
            <person name="Qin N."/>
            <person name="Li L."/>
            <person name="Li J."/>
            <person name="Bolund L."/>
            <person name="Kristiansen K."/>
            <person name="Wong G.K."/>
            <person name="Olson M."/>
            <person name="Zhang X."/>
            <person name="Li S."/>
            <person name="Yang H."/>
            <person name="Wang J."/>
            <person name="Wang J."/>
        </authorList>
    </citation>
    <scope>NUCLEOTIDE SEQUENCE [LARGE SCALE GENOMIC DNA]</scope>
</reference>
<keyword evidence="2 7" id="KW-0812">Transmembrane</keyword>
<feature type="transmembrane region" description="Helical" evidence="7">
    <location>
        <begin position="411"/>
        <end position="433"/>
    </location>
</feature>
<evidence type="ECO:0000256" key="1">
    <source>
        <dbReference type="ARBA" id="ARBA00004141"/>
    </source>
</evidence>
<evidence type="ECO:0000259" key="8">
    <source>
        <dbReference type="Pfam" id="PF06814"/>
    </source>
</evidence>
<feature type="transmembrane region" description="Helical" evidence="7">
    <location>
        <begin position="331"/>
        <end position="349"/>
    </location>
</feature>
<dbReference type="PANTHER" id="PTHR21229">
    <property type="entry name" value="LUNG SEVEN TRANSMEMBRANE RECEPTOR"/>
    <property type="match status" value="1"/>
</dbReference>
<dbReference type="GeneTree" id="ENSGT00940000160446"/>
<evidence type="ECO:0000256" key="5">
    <source>
        <dbReference type="ARBA" id="ARBA00023136"/>
    </source>
</evidence>
<dbReference type="Proteomes" id="UP000008912">
    <property type="component" value="Unassembled WGS sequence"/>
</dbReference>
<feature type="region of interest" description="Disordered" evidence="6">
    <location>
        <begin position="44"/>
        <end position="81"/>
    </location>
</feature>
<feature type="transmembrane region" description="Helical" evidence="7">
    <location>
        <begin position="361"/>
        <end position="383"/>
    </location>
</feature>
<keyword evidence="4 7" id="KW-1133">Transmembrane helix</keyword>
<evidence type="ECO:0000256" key="7">
    <source>
        <dbReference type="SAM" id="Phobius"/>
    </source>
</evidence>
<dbReference type="InterPro" id="IPR009637">
    <property type="entry name" value="GPR107/GPR108-like"/>
</dbReference>
<name>A0A7N5P4V6_AILME</name>
<feature type="transmembrane region" description="Helical" evidence="7">
    <location>
        <begin position="300"/>
        <end position="324"/>
    </location>
</feature>
<evidence type="ECO:0000256" key="4">
    <source>
        <dbReference type="ARBA" id="ARBA00022989"/>
    </source>
</evidence>
<dbReference type="GO" id="GO:0005794">
    <property type="term" value="C:Golgi apparatus"/>
    <property type="evidence" value="ECO:0007669"/>
    <property type="project" value="TreeGrafter"/>
</dbReference>
<feature type="compositionally biased region" description="Low complexity" evidence="6">
    <location>
        <begin position="44"/>
        <end position="63"/>
    </location>
</feature>
<feature type="transmembrane region" description="Helical" evidence="7">
    <location>
        <begin position="258"/>
        <end position="280"/>
    </location>
</feature>
<keyword evidence="5 7" id="KW-0472">Membrane</keyword>
<evidence type="ECO:0000256" key="3">
    <source>
        <dbReference type="ARBA" id="ARBA00022729"/>
    </source>
</evidence>
<dbReference type="Pfam" id="PF06814">
    <property type="entry name" value="GOST_TM"/>
    <property type="match status" value="1"/>
</dbReference>
<evidence type="ECO:0000256" key="2">
    <source>
        <dbReference type="ARBA" id="ARBA00022692"/>
    </source>
</evidence>
<feature type="transmembrane region" description="Helical" evidence="7">
    <location>
        <begin position="227"/>
        <end position="246"/>
    </location>
</feature>
<feature type="domain" description="GOST seven transmembrane" evidence="8">
    <location>
        <begin position="223"/>
        <end position="442"/>
    </location>
</feature>
<proteinExistence type="predicted"/>
<dbReference type="GO" id="GO:0016020">
    <property type="term" value="C:membrane"/>
    <property type="evidence" value="ECO:0007669"/>
    <property type="project" value="UniProtKB-SubCell"/>
</dbReference>
<sequence length="462" mass="50893">MMPALRKEILWAPRAIESLCTHSVHDPSLQPPGLTPEAPILTPGSRCGSMGSRSSCSSLLGSSPTCPRNQGPRSQSSQSPLKWTVVSQAGCVSREGGWPGLHGCPLPVLLLSFCPSISKLIHLSPIGITNVHDKAKSKSTVSQGDQQGLSGKDKELVLGLGHLNNSYNFSFHVVIGSRAEEGQYNLNFHNCYNSKPGREQPFDITVMIREKNPEGFLSAAEIPLFKLYMVMSACFLAAGIFWVSVLCKNTYNVFKIHWLMAALAFTKSISLLFHSINYYVINSQGHPIEGLAVMHYVTHLLKGALLFITIALIGSGWAFVKYVLSDKEKKIFGIVIPLQVLANVAYIIIESREEGASDYMLWKEILFLVDLICCGAILFPVVWSIRHLQDASGTDGKVAVNLAKLKLFRHYYVMVICYIYFTRIIAILLQVAVPFQWQWLYQVKTETTGGGRGGQWGGEGAG</sequence>
<evidence type="ECO:0000313" key="10">
    <source>
        <dbReference type="Proteomes" id="UP000008912"/>
    </source>
</evidence>
<keyword evidence="3" id="KW-0732">Signal</keyword>